<proteinExistence type="predicted"/>
<dbReference type="EMBL" id="CP101527">
    <property type="protein sequence ID" value="UZW73741.1"/>
    <property type="molecule type" value="Genomic_DNA"/>
</dbReference>
<protein>
    <submittedName>
        <fullName evidence="2">PepSY domain-containing protein</fullName>
    </submittedName>
</protein>
<dbReference type="Proteomes" id="UP001164472">
    <property type="component" value="Chromosome"/>
</dbReference>
<evidence type="ECO:0000313" key="2">
    <source>
        <dbReference type="EMBL" id="UZW73741.1"/>
    </source>
</evidence>
<dbReference type="InterPro" id="IPR025711">
    <property type="entry name" value="PepSY"/>
</dbReference>
<feature type="domain" description="PepSY" evidence="1">
    <location>
        <begin position="73"/>
        <end position="127"/>
    </location>
</feature>
<gene>
    <name evidence="2" type="ORF">NNL22_11905</name>
</gene>
<name>A0A9E8HJ91_9ALTE</name>
<dbReference type="Pfam" id="PF03413">
    <property type="entry name" value="PepSY"/>
    <property type="match status" value="1"/>
</dbReference>
<reference evidence="2" key="1">
    <citation type="submission" date="2022-07" db="EMBL/GenBank/DDBJ databases">
        <title>Alkalimarinus sp. nov., isolated from gut of a Alitta virens.</title>
        <authorList>
            <person name="Yang A.I."/>
            <person name="Shin N.-R."/>
        </authorList>
    </citation>
    <scope>NUCLEOTIDE SEQUENCE</scope>
    <source>
        <strain evidence="2">FA028</strain>
    </source>
</reference>
<accession>A0A9E8HJ91</accession>
<evidence type="ECO:0000259" key="1">
    <source>
        <dbReference type="Pfam" id="PF03413"/>
    </source>
</evidence>
<dbReference type="Gene3D" id="3.10.450.40">
    <property type="match status" value="1"/>
</dbReference>
<dbReference type="KEGG" id="asem:NNL22_11905"/>
<keyword evidence="3" id="KW-1185">Reference proteome</keyword>
<sequence>MRLPDNRTIPPINTRKSILTIRLSILAICLISLLGTGKAMAIGLQVNSSTNISSDRVTVSNDRATVTSDRATISREQAITIAKQGQASKVLKVKMQQRSSGSVYHVKLLTNEGRVKQVTVNAMSGQIEHKQ</sequence>
<dbReference type="RefSeq" id="WP_251809882.1">
    <property type="nucleotide sequence ID" value="NZ_CP101527.1"/>
</dbReference>
<organism evidence="2 3">
    <name type="scientific">Alkalimarinus sediminis</name>
    <dbReference type="NCBI Taxonomy" id="1632866"/>
    <lineage>
        <taxon>Bacteria</taxon>
        <taxon>Pseudomonadati</taxon>
        <taxon>Pseudomonadota</taxon>
        <taxon>Gammaproteobacteria</taxon>
        <taxon>Alteromonadales</taxon>
        <taxon>Alteromonadaceae</taxon>
        <taxon>Alkalimarinus</taxon>
    </lineage>
</organism>
<evidence type="ECO:0000313" key="3">
    <source>
        <dbReference type="Proteomes" id="UP001164472"/>
    </source>
</evidence>
<dbReference type="AlphaFoldDB" id="A0A9E8HJ91"/>